<evidence type="ECO:0000313" key="2">
    <source>
        <dbReference type="Proteomes" id="UP000006038"/>
    </source>
</evidence>
<reference evidence="1" key="1">
    <citation type="submission" date="2013-04" db="UniProtKB">
        <authorList>
            <consortium name="EnsemblPlants"/>
        </authorList>
    </citation>
    <scope>IDENTIFICATION</scope>
</reference>
<dbReference type="HOGENOM" id="CLU_2642042_0_0_1"/>
<accession>J3L9V1</accession>
<dbReference type="Proteomes" id="UP000006038">
    <property type="component" value="Unassembled WGS sequence"/>
</dbReference>
<sequence length="77" mass="8453">MDASFFSCRVYLFLHGSCGKGIWGKEKNASKVGVGLGFALPLDRHPPRRCMHRLAAHGHGLLAFLLGRVVDWCGSSR</sequence>
<proteinExistence type="predicted"/>
<keyword evidence="2" id="KW-1185">Reference proteome</keyword>
<dbReference type="EnsemblPlants" id="OB02G14180.1">
    <property type="protein sequence ID" value="OB02G14180.1"/>
    <property type="gene ID" value="OB02G14180"/>
</dbReference>
<dbReference type="AlphaFoldDB" id="J3L9V1"/>
<organism evidence="1">
    <name type="scientific">Oryza brachyantha</name>
    <name type="common">malo sina</name>
    <dbReference type="NCBI Taxonomy" id="4533"/>
    <lineage>
        <taxon>Eukaryota</taxon>
        <taxon>Viridiplantae</taxon>
        <taxon>Streptophyta</taxon>
        <taxon>Embryophyta</taxon>
        <taxon>Tracheophyta</taxon>
        <taxon>Spermatophyta</taxon>
        <taxon>Magnoliopsida</taxon>
        <taxon>Liliopsida</taxon>
        <taxon>Poales</taxon>
        <taxon>Poaceae</taxon>
        <taxon>BOP clade</taxon>
        <taxon>Oryzoideae</taxon>
        <taxon>Oryzeae</taxon>
        <taxon>Oryzinae</taxon>
        <taxon>Oryza</taxon>
    </lineage>
</organism>
<dbReference type="Gramene" id="OB02G14180.1">
    <property type="protein sequence ID" value="OB02G14180.1"/>
    <property type="gene ID" value="OB02G14180"/>
</dbReference>
<evidence type="ECO:0000313" key="1">
    <source>
        <dbReference type="EnsemblPlants" id="OB02G14180.1"/>
    </source>
</evidence>
<name>J3L9V1_ORYBR</name>
<protein>
    <submittedName>
        <fullName evidence="1">Uncharacterized protein</fullName>
    </submittedName>
</protein>